<reference evidence="9 10" key="1">
    <citation type="journal article" date="2016" name="G3 (Bethesda)">
        <title>First Draft Assembly and Annotation of the Genome of a California Endemic Oak Quercus lobata Nee (Fagaceae).</title>
        <authorList>
            <person name="Sork V.L."/>
            <person name="Fitz-Gibbon S.T."/>
            <person name="Puiu D."/>
            <person name="Crepeau M."/>
            <person name="Gugger P.F."/>
            <person name="Sherman R."/>
            <person name="Stevens K."/>
            <person name="Langley C.H."/>
            <person name="Pellegrini M."/>
            <person name="Salzberg S.L."/>
        </authorList>
    </citation>
    <scope>NUCLEOTIDE SEQUENCE [LARGE SCALE GENOMIC DNA]</scope>
    <source>
        <strain evidence="9 10">cv. SW786</strain>
    </source>
</reference>
<dbReference type="EnsemblPlants" id="QL06p020223:mrna">
    <property type="protein sequence ID" value="QL06p020223:mrna"/>
    <property type="gene ID" value="QL06p020223"/>
</dbReference>
<evidence type="ECO:0000256" key="6">
    <source>
        <dbReference type="ARBA" id="ARBA00023242"/>
    </source>
</evidence>
<dbReference type="Proteomes" id="UP000594261">
    <property type="component" value="Chromosome 6"/>
</dbReference>
<dbReference type="GO" id="GO:0000785">
    <property type="term" value="C:chromatin"/>
    <property type="evidence" value="ECO:0007669"/>
    <property type="project" value="TreeGrafter"/>
</dbReference>
<evidence type="ECO:0000256" key="1">
    <source>
        <dbReference type="ARBA" id="ARBA00004123"/>
    </source>
</evidence>
<dbReference type="Pfam" id="PF20168">
    <property type="entry name" value="PDS5"/>
    <property type="match status" value="1"/>
</dbReference>
<accession>A0A7N2LYL7</accession>
<keyword evidence="3" id="KW-0227">DNA damage</keyword>
<evidence type="ECO:0000256" key="5">
    <source>
        <dbReference type="ARBA" id="ARBA00023204"/>
    </source>
</evidence>
<dbReference type="InterPro" id="IPR016024">
    <property type="entry name" value="ARM-type_fold"/>
</dbReference>
<sequence>MGGRHHLSFFTFLRFSLQRKEYRSDGSNLLVYFLLLYLFFSVSRCLLQRRTWQFLAVKITEWGWDKDDKGRALVLHVYVYVEILGGAGEAFADLKQLFSLAEKFGYAEWIEFDASIVCGLAYYTGIVFETDQVDVQIKAVNLVGKLFALPKQQVAQHYHDLFLEFLKRFSNKSMEVRVSALQCVKAFYMASPSGTESHEVIIVFSCPGSVAALSNPYQSFHEDFNSGFYIGWLYRKFSLELIKNYFNTMVQLIRK</sequence>
<organism evidence="9 10">
    <name type="scientific">Quercus lobata</name>
    <name type="common">Valley oak</name>
    <dbReference type="NCBI Taxonomy" id="97700"/>
    <lineage>
        <taxon>Eukaryota</taxon>
        <taxon>Viridiplantae</taxon>
        <taxon>Streptophyta</taxon>
        <taxon>Embryophyta</taxon>
        <taxon>Tracheophyta</taxon>
        <taxon>Spermatophyta</taxon>
        <taxon>Magnoliopsida</taxon>
        <taxon>eudicotyledons</taxon>
        <taxon>Gunneridae</taxon>
        <taxon>Pentapetalae</taxon>
        <taxon>rosids</taxon>
        <taxon>fabids</taxon>
        <taxon>Fagales</taxon>
        <taxon>Fagaceae</taxon>
        <taxon>Quercus</taxon>
    </lineage>
</organism>
<evidence type="ECO:0000313" key="9">
    <source>
        <dbReference type="EnsemblPlants" id="QL06p020223:mrna"/>
    </source>
</evidence>
<dbReference type="EMBL" id="LRBV02000006">
    <property type="status" value="NOT_ANNOTATED_CDS"/>
    <property type="molecule type" value="Genomic_DNA"/>
</dbReference>
<keyword evidence="8" id="KW-0812">Transmembrane</keyword>
<name>A0A7N2LYL7_QUELO</name>
<evidence type="ECO:0000256" key="8">
    <source>
        <dbReference type="SAM" id="Phobius"/>
    </source>
</evidence>
<keyword evidence="8" id="KW-0472">Membrane</keyword>
<dbReference type="GO" id="GO:0006281">
    <property type="term" value="P:DNA repair"/>
    <property type="evidence" value="ECO:0007669"/>
    <property type="project" value="UniProtKB-KW"/>
</dbReference>
<evidence type="ECO:0000256" key="7">
    <source>
        <dbReference type="ARBA" id="ARBA00023306"/>
    </source>
</evidence>
<dbReference type="GO" id="GO:0007064">
    <property type="term" value="P:mitotic sister chromatid cohesion"/>
    <property type="evidence" value="ECO:0007669"/>
    <property type="project" value="InterPro"/>
</dbReference>
<keyword evidence="5" id="KW-0234">DNA repair</keyword>
<evidence type="ECO:0000256" key="3">
    <source>
        <dbReference type="ARBA" id="ARBA00022763"/>
    </source>
</evidence>
<reference evidence="9" key="2">
    <citation type="submission" date="2021-01" db="UniProtKB">
        <authorList>
            <consortium name="EnsemblPlants"/>
        </authorList>
    </citation>
    <scope>IDENTIFICATION</scope>
</reference>
<dbReference type="SUPFAM" id="SSF55681">
    <property type="entry name" value="Class II aaRS and biotin synthetases"/>
    <property type="match status" value="1"/>
</dbReference>
<evidence type="ECO:0000256" key="2">
    <source>
        <dbReference type="ARBA" id="ARBA00022618"/>
    </source>
</evidence>
<dbReference type="PANTHER" id="PTHR12663">
    <property type="entry name" value="ANDROGEN INDUCED INHIBITOR OF PROLIFERATION AS3 / PDS5-RELATED"/>
    <property type="match status" value="1"/>
</dbReference>
<dbReference type="Gene3D" id="3.30.930.10">
    <property type="entry name" value="Bira Bifunctional Protein, Domain 2"/>
    <property type="match status" value="1"/>
</dbReference>
<comment type="subcellular location">
    <subcellularLocation>
        <location evidence="1">Nucleus</location>
    </subcellularLocation>
</comment>
<dbReference type="InterPro" id="IPR039776">
    <property type="entry name" value="Pds5"/>
</dbReference>
<dbReference type="PANTHER" id="PTHR12663:SF50">
    <property type="entry name" value="SISTER CHROMATID COHESION PROTEIN PDS5 HOMOLOG B"/>
    <property type="match status" value="1"/>
</dbReference>
<keyword evidence="7" id="KW-0131">Cell cycle</keyword>
<dbReference type="GO" id="GO:0051301">
    <property type="term" value="P:cell division"/>
    <property type="evidence" value="ECO:0007669"/>
    <property type="project" value="UniProtKB-KW"/>
</dbReference>
<dbReference type="Gramene" id="QL06p020223:mrna">
    <property type="protein sequence ID" value="QL06p020223:mrna"/>
    <property type="gene ID" value="QL06p020223"/>
</dbReference>
<dbReference type="GO" id="GO:0035825">
    <property type="term" value="P:homologous recombination"/>
    <property type="evidence" value="ECO:0007669"/>
    <property type="project" value="UniProtKB-ARBA"/>
</dbReference>
<keyword evidence="2" id="KW-0132">Cell division</keyword>
<evidence type="ECO:0000313" key="10">
    <source>
        <dbReference type="Proteomes" id="UP000594261"/>
    </source>
</evidence>
<keyword evidence="4" id="KW-0498">Mitosis</keyword>
<dbReference type="SUPFAM" id="SSF48371">
    <property type="entry name" value="ARM repeat"/>
    <property type="match status" value="1"/>
</dbReference>
<dbReference type="InParanoid" id="A0A7N2LYL7"/>
<proteinExistence type="predicted"/>
<protein>
    <submittedName>
        <fullName evidence="9">Uncharacterized protein</fullName>
    </submittedName>
</protein>
<dbReference type="AlphaFoldDB" id="A0A7N2LYL7"/>
<keyword evidence="10" id="KW-1185">Reference proteome</keyword>
<dbReference type="GO" id="GO:0005634">
    <property type="term" value="C:nucleus"/>
    <property type="evidence" value="ECO:0007669"/>
    <property type="project" value="UniProtKB-SubCell"/>
</dbReference>
<keyword evidence="6" id="KW-0539">Nucleus</keyword>
<feature type="transmembrane region" description="Helical" evidence="8">
    <location>
        <begin position="29"/>
        <end position="47"/>
    </location>
</feature>
<keyword evidence="8" id="KW-1133">Transmembrane helix</keyword>
<evidence type="ECO:0000256" key="4">
    <source>
        <dbReference type="ARBA" id="ARBA00022776"/>
    </source>
</evidence>
<dbReference type="InterPro" id="IPR045864">
    <property type="entry name" value="aa-tRNA-synth_II/BPL/LPL"/>
</dbReference>